<accession>A0A073INI7</accession>
<dbReference type="AlphaFoldDB" id="A0A073INI7"/>
<comment type="caution">
    <text evidence="1">The sequence shown here is derived from an EMBL/GenBank/DDBJ whole genome shotgun (WGS) entry which is preliminary data.</text>
</comment>
<protein>
    <recommendedName>
        <fullName evidence="3">Phage protein, HK97 gp10 family</fullName>
    </recommendedName>
</protein>
<sequence length="149" mass="17101">MRVDVTASSAAIRKALGDISIYDAKSRLGLERAINKAVKRMAYRTRARVPRRRGVLRRSIFMSFSRVRCSGEFGAKKPHAHLVERGTRGHWIKPNKKKALKIVDQHVRRFVRRAVYIPAIPARPFVEPAYKAEEPKLIDEIAKVMKEAR</sequence>
<keyword evidence="2" id="KW-1185">Reference proteome</keyword>
<dbReference type="EMBL" id="JMKI01000060">
    <property type="protein sequence ID" value="KEJ91130.1"/>
    <property type="molecule type" value="Genomic_DNA"/>
</dbReference>
<dbReference type="Proteomes" id="UP000027665">
    <property type="component" value="Unassembled WGS sequence"/>
</dbReference>
<evidence type="ECO:0000313" key="2">
    <source>
        <dbReference type="Proteomes" id="UP000027665"/>
    </source>
</evidence>
<evidence type="ECO:0000313" key="1">
    <source>
        <dbReference type="EMBL" id="KEJ91130.1"/>
    </source>
</evidence>
<proteinExistence type="predicted"/>
<dbReference type="STRING" id="2754.EH55_13210"/>
<reference evidence="1 2" key="1">
    <citation type="submission" date="2014-04" db="EMBL/GenBank/DDBJ databases">
        <title>Draft Genome Sequence of Synergistes jonesii.</title>
        <authorList>
            <person name="Coil D.A."/>
            <person name="Eisen J.A."/>
            <person name="Holland-Moritz H.E."/>
        </authorList>
    </citation>
    <scope>NUCLEOTIDE SEQUENCE [LARGE SCALE GENOMIC DNA]</scope>
    <source>
        <strain evidence="1 2">78-1</strain>
    </source>
</reference>
<dbReference type="RefSeq" id="WP_037978733.1">
    <property type="nucleotide sequence ID" value="NZ_JMKI01000060.1"/>
</dbReference>
<organism evidence="1 2">
    <name type="scientific">Synergistes jonesii</name>
    <dbReference type="NCBI Taxonomy" id="2754"/>
    <lineage>
        <taxon>Bacteria</taxon>
        <taxon>Thermotogati</taxon>
        <taxon>Synergistota</taxon>
        <taxon>Synergistia</taxon>
        <taxon>Synergistales</taxon>
        <taxon>Synergistaceae</taxon>
        <taxon>Synergistes</taxon>
    </lineage>
</organism>
<dbReference type="eggNOG" id="COG5005">
    <property type="taxonomic scope" value="Bacteria"/>
</dbReference>
<gene>
    <name evidence="1" type="ORF">EH55_13210</name>
</gene>
<evidence type="ECO:0008006" key="3">
    <source>
        <dbReference type="Google" id="ProtNLM"/>
    </source>
</evidence>
<name>A0A073INI7_9BACT</name>
<dbReference type="GeneID" id="90984729"/>
<dbReference type="OrthoDB" id="8761332at2"/>